<sequence>MLVLPHLLMLAVRLASLTNIPLTTALDMPAPRLCNLLRIIRTAAP</sequence>
<organism evidence="1">
    <name type="scientific">uncultured Desulfovibrio sp</name>
    <dbReference type="NCBI Taxonomy" id="167968"/>
    <lineage>
        <taxon>Bacteria</taxon>
        <taxon>Pseudomonadati</taxon>
        <taxon>Thermodesulfobacteriota</taxon>
        <taxon>Desulfovibrionia</taxon>
        <taxon>Desulfovibrionales</taxon>
        <taxon>Desulfovibrionaceae</taxon>
        <taxon>Desulfovibrio</taxon>
        <taxon>environmental samples</taxon>
    </lineage>
</organism>
<evidence type="ECO:0000313" key="1">
    <source>
        <dbReference type="EMBL" id="SBV96847.1"/>
    </source>
</evidence>
<name>A0A212JBM1_9BACT</name>
<dbReference type="EMBL" id="FLUP01000001">
    <property type="protein sequence ID" value="SBV96847.1"/>
    <property type="molecule type" value="Genomic_DNA"/>
</dbReference>
<dbReference type="AlphaFoldDB" id="A0A212JBM1"/>
<protein>
    <submittedName>
        <fullName evidence="1">Uncharacterized protein</fullName>
    </submittedName>
</protein>
<reference evidence="1" key="1">
    <citation type="submission" date="2016-04" db="EMBL/GenBank/DDBJ databases">
        <authorList>
            <person name="Evans L.H."/>
            <person name="Alamgir A."/>
            <person name="Owens N."/>
            <person name="Weber N.D."/>
            <person name="Virtaneva K."/>
            <person name="Barbian K."/>
            <person name="Babar A."/>
            <person name="Rosenke K."/>
        </authorList>
    </citation>
    <scope>NUCLEOTIDE SEQUENCE</scope>
    <source>
        <strain evidence="1">92-2</strain>
    </source>
</reference>
<proteinExistence type="predicted"/>
<accession>A0A212JBM1</accession>
<gene>
    <name evidence="1" type="ORF">KM92DES2_10846</name>
</gene>